<feature type="compositionally biased region" description="Basic and acidic residues" evidence="7">
    <location>
        <begin position="1"/>
        <end position="23"/>
    </location>
</feature>
<dbReference type="Pfam" id="PF00250">
    <property type="entry name" value="Forkhead"/>
    <property type="match status" value="1"/>
</dbReference>
<feature type="DNA-binding region" description="Fork-head" evidence="6">
    <location>
        <begin position="117"/>
        <end position="210"/>
    </location>
</feature>
<feature type="region of interest" description="Disordered" evidence="7">
    <location>
        <begin position="199"/>
        <end position="274"/>
    </location>
</feature>
<dbReference type="InterPro" id="IPR001766">
    <property type="entry name" value="Fork_head_dom"/>
</dbReference>
<comment type="subcellular location">
    <subcellularLocation>
        <location evidence="1 6">Nucleus</location>
    </subcellularLocation>
</comment>
<accession>A0AAD6HD57</accession>
<evidence type="ECO:0000256" key="1">
    <source>
        <dbReference type="ARBA" id="ARBA00004123"/>
    </source>
</evidence>
<sequence>MDRLSPQEMRSEQGDFLSGRDEQSLTTPWVGQPDFTRRLSIVRSLNMQQQEESDGASPSNLTVSLSPTSTTSHHYLSQSSDGAHSTPMSITADGSSPQTTGSFGEITEGDHHTDPPYSQLIYQALSEAQDCKLQLQDIYAWFEKNTSKGKDPTTKGWQNSIRHNLSMNQGFYAIKNETRGGKRTMNYWSLTPEAIRNGKVESTTRFRKSTPKKIHSTDAPSRHQGGNQKGKVTEKWNELRQANQNRERQARNAAGSALQAAQQQQAPTPIDDRYPQSEMSAYQVPPLPETQLPPYQVPPVAPGSQLPTRNTLYFGMETVNGCTPPPHGSSPVFCDRNQPSSAYMAALQLRRAQMGQRPYVQSGFNPGPNNGSVAGAETHPNIQNGV</sequence>
<dbReference type="InterPro" id="IPR036390">
    <property type="entry name" value="WH_DNA-bd_sf"/>
</dbReference>
<dbReference type="PROSITE" id="PS50039">
    <property type="entry name" value="FORK_HEAD_3"/>
    <property type="match status" value="1"/>
</dbReference>
<keyword evidence="4" id="KW-0804">Transcription</keyword>
<dbReference type="GO" id="GO:0000981">
    <property type="term" value="F:DNA-binding transcription factor activity, RNA polymerase II-specific"/>
    <property type="evidence" value="ECO:0007669"/>
    <property type="project" value="TreeGrafter"/>
</dbReference>
<dbReference type="EMBL" id="JAQJAN010000019">
    <property type="protein sequence ID" value="KAJ5709293.1"/>
    <property type="molecule type" value="Genomic_DNA"/>
</dbReference>
<dbReference type="GO" id="GO:0000978">
    <property type="term" value="F:RNA polymerase II cis-regulatory region sequence-specific DNA binding"/>
    <property type="evidence" value="ECO:0007669"/>
    <property type="project" value="TreeGrafter"/>
</dbReference>
<dbReference type="InterPro" id="IPR036388">
    <property type="entry name" value="WH-like_DNA-bd_sf"/>
</dbReference>
<feature type="compositionally biased region" description="Low complexity" evidence="7">
    <location>
        <begin position="251"/>
        <end position="266"/>
    </location>
</feature>
<evidence type="ECO:0000256" key="4">
    <source>
        <dbReference type="ARBA" id="ARBA00023163"/>
    </source>
</evidence>
<dbReference type="SMART" id="SM00339">
    <property type="entry name" value="FH"/>
    <property type="match status" value="1"/>
</dbReference>
<evidence type="ECO:0000256" key="6">
    <source>
        <dbReference type="PROSITE-ProRule" id="PRU00089"/>
    </source>
</evidence>
<dbReference type="PANTHER" id="PTHR45881">
    <property type="entry name" value="CHECKPOINT SUPPRESSOR 1-LIKE, ISOFORM A-RELATED"/>
    <property type="match status" value="1"/>
</dbReference>
<name>A0AAD6HD57_9EURO</name>
<keyword evidence="10" id="KW-1185">Reference proteome</keyword>
<reference evidence="9" key="2">
    <citation type="submission" date="2023-01" db="EMBL/GenBank/DDBJ databases">
        <authorList>
            <person name="Petersen C."/>
        </authorList>
    </citation>
    <scope>NUCLEOTIDE SEQUENCE</scope>
    <source>
        <strain evidence="9">IBT 17514</strain>
    </source>
</reference>
<evidence type="ECO:0000259" key="8">
    <source>
        <dbReference type="PROSITE" id="PS50039"/>
    </source>
</evidence>
<reference evidence="9" key="1">
    <citation type="journal article" date="2023" name="IMA Fungus">
        <title>Comparative genomic study of the Penicillium genus elucidates a diverse pangenome and 15 lateral gene transfer events.</title>
        <authorList>
            <person name="Petersen C."/>
            <person name="Sorensen T."/>
            <person name="Nielsen M.R."/>
            <person name="Sondergaard T.E."/>
            <person name="Sorensen J.L."/>
            <person name="Fitzpatrick D.A."/>
            <person name="Frisvad J.C."/>
            <person name="Nielsen K.L."/>
        </authorList>
    </citation>
    <scope>NUCLEOTIDE SEQUENCE</scope>
    <source>
        <strain evidence="9">IBT 17514</strain>
    </source>
</reference>
<evidence type="ECO:0000313" key="9">
    <source>
        <dbReference type="EMBL" id="KAJ5709293.1"/>
    </source>
</evidence>
<evidence type="ECO:0000256" key="2">
    <source>
        <dbReference type="ARBA" id="ARBA00023015"/>
    </source>
</evidence>
<protein>
    <recommendedName>
        <fullName evidence="8">Fork-head domain-containing protein</fullName>
    </recommendedName>
</protein>
<dbReference type="GO" id="GO:0005634">
    <property type="term" value="C:nucleus"/>
    <property type="evidence" value="ECO:0007669"/>
    <property type="project" value="UniProtKB-SubCell"/>
</dbReference>
<proteinExistence type="predicted"/>
<feature type="compositionally biased region" description="Basic residues" evidence="7">
    <location>
        <begin position="205"/>
        <end position="214"/>
    </location>
</feature>
<keyword evidence="3 6" id="KW-0238">DNA-binding</keyword>
<evidence type="ECO:0000256" key="5">
    <source>
        <dbReference type="ARBA" id="ARBA00023242"/>
    </source>
</evidence>
<comment type="caution">
    <text evidence="9">The sequence shown here is derived from an EMBL/GenBank/DDBJ whole genome shotgun (WGS) entry which is preliminary data.</text>
</comment>
<dbReference type="SUPFAM" id="SSF46785">
    <property type="entry name" value="Winged helix' DNA-binding domain"/>
    <property type="match status" value="1"/>
</dbReference>
<dbReference type="AlphaFoldDB" id="A0AAD6HD57"/>
<organism evidence="9 10">
    <name type="scientific">Penicillium malachiteum</name>
    <dbReference type="NCBI Taxonomy" id="1324776"/>
    <lineage>
        <taxon>Eukaryota</taxon>
        <taxon>Fungi</taxon>
        <taxon>Dikarya</taxon>
        <taxon>Ascomycota</taxon>
        <taxon>Pezizomycotina</taxon>
        <taxon>Eurotiomycetes</taxon>
        <taxon>Eurotiomycetidae</taxon>
        <taxon>Eurotiales</taxon>
        <taxon>Aspergillaceae</taxon>
        <taxon>Penicillium</taxon>
    </lineage>
</organism>
<evidence type="ECO:0000313" key="10">
    <source>
        <dbReference type="Proteomes" id="UP001215712"/>
    </source>
</evidence>
<gene>
    <name evidence="9" type="ORF">N7493_010627</name>
</gene>
<feature type="compositionally biased region" description="Polar residues" evidence="7">
    <location>
        <begin position="73"/>
        <end position="102"/>
    </location>
</feature>
<dbReference type="Proteomes" id="UP001215712">
    <property type="component" value="Unassembled WGS sequence"/>
</dbReference>
<feature type="compositionally biased region" description="Low complexity" evidence="7">
    <location>
        <begin position="57"/>
        <end position="72"/>
    </location>
</feature>
<dbReference type="InterPro" id="IPR030456">
    <property type="entry name" value="TF_fork_head_CS_2"/>
</dbReference>
<dbReference type="PROSITE" id="PS00658">
    <property type="entry name" value="FORK_HEAD_2"/>
    <property type="match status" value="1"/>
</dbReference>
<dbReference type="Gene3D" id="1.10.10.10">
    <property type="entry name" value="Winged helix-like DNA-binding domain superfamily/Winged helix DNA-binding domain"/>
    <property type="match status" value="1"/>
</dbReference>
<feature type="region of interest" description="Disordered" evidence="7">
    <location>
        <begin position="365"/>
        <end position="386"/>
    </location>
</feature>
<evidence type="ECO:0000256" key="3">
    <source>
        <dbReference type="ARBA" id="ARBA00023125"/>
    </source>
</evidence>
<evidence type="ECO:0000256" key="7">
    <source>
        <dbReference type="SAM" id="MobiDB-lite"/>
    </source>
</evidence>
<dbReference type="PANTHER" id="PTHR45881:SF5">
    <property type="entry name" value="FORK-HEAD DOMAIN-CONTAINING PROTEIN"/>
    <property type="match status" value="1"/>
</dbReference>
<keyword evidence="2" id="KW-0805">Transcription regulation</keyword>
<feature type="region of interest" description="Disordered" evidence="7">
    <location>
        <begin position="1"/>
        <end position="33"/>
    </location>
</feature>
<feature type="region of interest" description="Disordered" evidence="7">
    <location>
        <begin position="46"/>
        <end position="115"/>
    </location>
</feature>
<keyword evidence="5 6" id="KW-0539">Nucleus</keyword>
<feature type="domain" description="Fork-head" evidence="8">
    <location>
        <begin position="117"/>
        <end position="210"/>
    </location>
</feature>